<gene>
    <name evidence="1" type="ORF">DNTS_033712</name>
</gene>
<evidence type="ECO:0000313" key="2">
    <source>
        <dbReference type="Proteomes" id="UP000316079"/>
    </source>
</evidence>
<dbReference type="EMBL" id="SRMA01026467">
    <property type="protein sequence ID" value="TRY83596.1"/>
    <property type="molecule type" value="Genomic_DNA"/>
</dbReference>
<feature type="non-terminal residue" evidence="1">
    <location>
        <position position="137"/>
    </location>
</feature>
<sequence>MTPEVGSECKRCFRFGDKAENRHPHYTLLESVLRAGSSCCVSCAGLLRASGGRSARHLINRCLNVSLKCPIVITQLMTVLSKKTETSFPFLFRLQSVPHSSLAVTDEDTVKRYYAKFEEKFFQTCEKELSKINTFYS</sequence>
<dbReference type="Proteomes" id="UP000316079">
    <property type="component" value="Unassembled WGS sequence"/>
</dbReference>
<comment type="caution">
    <text evidence="1">The sequence shown here is derived from an EMBL/GenBank/DDBJ whole genome shotgun (WGS) entry which is preliminary data.</text>
</comment>
<dbReference type="AlphaFoldDB" id="A0A553Q125"/>
<keyword evidence="2" id="KW-1185">Reference proteome</keyword>
<evidence type="ECO:0000313" key="1">
    <source>
        <dbReference type="EMBL" id="TRY83596.1"/>
    </source>
</evidence>
<proteinExistence type="predicted"/>
<dbReference type="OrthoDB" id="9970435at2759"/>
<accession>A0A553Q125</accession>
<protein>
    <submittedName>
        <fullName evidence="1">Uncharacterized protein</fullName>
    </submittedName>
</protein>
<dbReference type="STRING" id="623744.A0A553Q125"/>
<reference evidence="1 2" key="1">
    <citation type="journal article" date="2019" name="Sci. Data">
        <title>Hybrid genome assembly and annotation of Danionella translucida.</title>
        <authorList>
            <person name="Kadobianskyi M."/>
            <person name="Schulze L."/>
            <person name="Schuelke M."/>
            <person name="Judkewitz B."/>
        </authorList>
    </citation>
    <scope>NUCLEOTIDE SEQUENCE [LARGE SCALE GENOMIC DNA]</scope>
    <source>
        <strain evidence="1 2">Bolton</strain>
    </source>
</reference>
<organism evidence="1 2">
    <name type="scientific">Danionella cerebrum</name>
    <dbReference type="NCBI Taxonomy" id="2873325"/>
    <lineage>
        <taxon>Eukaryota</taxon>
        <taxon>Metazoa</taxon>
        <taxon>Chordata</taxon>
        <taxon>Craniata</taxon>
        <taxon>Vertebrata</taxon>
        <taxon>Euteleostomi</taxon>
        <taxon>Actinopterygii</taxon>
        <taxon>Neopterygii</taxon>
        <taxon>Teleostei</taxon>
        <taxon>Ostariophysi</taxon>
        <taxon>Cypriniformes</taxon>
        <taxon>Danionidae</taxon>
        <taxon>Danioninae</taxon>
        <taxon>Danionella</taxon>
    </lineage>
</organism>
<name>A0A553Q125_9TELE</name>